<name>A0ABC8UEY1_9AQUA</name>
<accession>A0ABC8UEY1</accession>
<evidence type="ECO:0000313" key="2">
    <source>
        <dbReference type="Proteomes" id="UP001642360"/>
    </source>
</evidence>
<keyword evidence="2" id="KW-1185">Reference proteome</keyword>
<comment type="caution">
    <text evidence="1">The sequence shown here is derived from an EMBL/GenBank/DDBJ whole genome shotgun (WGS) entry which is preliminary data.</text>
</comment>
<evidence type="ECO:0000313" key="1">
    <source>
        <dbReference type="EMBL" id="CAK9179550.1"/>
    </source>
</evidence>
<dbReference type="EMBL" id="CAUOFW020007536">
    <property type="protein sequence ID" value="CAK9179550.1"/>
    <property type="molecule type" value="Genomic_DNA"/>
</dbReference>
<proteinExistence type="predicted"/>
<dbReference type="Proteomes" id="UP001642360">
    <property type="component" value="Unassembled WGS sequence"/>
</dbReference>
<gene>
    <name evidence="1" type="ORF">ILEXP_LOCUS49489</name>
</gene>
<reference evidence="1 2" key="1">
    <citation type="submission" date="2024-02" db="EMBL/GenBank/DDBJ databases">
        <authorList>
            <person name="Vignale AGUSTIN F."/>
            <person name="Sosa J E."/>
            <person name="Modenutti C."/>
        </authorList>
    </citation>
    <scope>NUCLEOTIDE SEQUENCE [LARGE SCALE GENOMIC DNA]</scope>
</reference>
<organism evidence="1 2">
    <name type="scientific">Ilex paraguariensis</name>
    <name type="common">yerba mate</name>
    <dbReference type="NCBI Taxonomy" id="185542"/>
    <lineage>
        <taxon>Eukaryota</taxon>
        <taxon>Viridiplantae</taxon>
        <taxon>Streptophyta</taxon>
        <taxon>Embryophyta</taxon>
        <taxon>Tracheophyta</taxon>
        <taxon>Spermatophyta</taxon>
        <taxon>Magnoliopsida</taxon>
        <taxon>eudicotyledons</taxon>
        <taxon>Gunneridae</taxon>
        <taxon>Pentapetalae</taxon>
        <taxon>asterids</taxon>
        <taxon>campanulids</taxon>
        <taxon>Aquifoliales</taxon>
        <taxon>Aquifoliaceae</taxon>
        <taxon>Ilex</taxon>
    </lineage>
</organism>
<dbReference type="AlphaFoldDB" id="A0ABC8UEY1"/>
<protein>
    <submittedName>
        <fullName evidence="1">Uncharacterized protein</fullName>
    </submittedName>
</protein>
<sequence length="147" mass="16464">MKRANQTQEKELIAIHQASSLVIAGSKMGLNNQSSASTSSQQDILVQDHQITKITINESNSPQLLMQPGVTLSCKKFEELNMEGEIVVEFRAELEFEANEPKEATEEVCKEVELTKGNLQQIPRKKKKGKKRDSKSKVAEHLFLGKI</sequence>